<name>A0ABP6SZT6_9ACTN</name>
<comment type="caution">
    <text evidence="6">The sequence shown here is derived from an EMBL/GenBank/DDBJ whole genome shotgun (WGS) entry which is preliminary data.</text>
</comment>
<protein>
    <recommendedName>
        <fullName evidence="5">HTH luxR-type domain-containing protein</fullName>
    </recommendedName>
</protein>
<evidence type="ECO:0000313" key="7">
    <source>
        <dbReference type="Proteomes" id="UP001501676"/>
    </source>
</evidence>
<evidence type="ECO:0000256" key="3">
    <source>
        <dbReference type="ARBA" id="ARBA00023163"/>
    </source>
</evidence>
<evidence type="ECO:0000259" key="5">
    <source>
        <dbReference type="PROSITE" id="PS50043"/>
    </source>
</evidence>
<evidence type="ECO:0000256" key="4">
    <source>
        <dbReference type="SAM" id="MobiDB-lite"/>
    </source>
</evidence>
<keyword evidence="2" id="KW-0238">DNA-binding</keyword>
<dbReference type="Pfam" id="PF00196">
    <property type="entry name" value="GerE"/>
    <property type="match status" value="1"/>
</dbReference>
<dbReference type="PANTHER" id="PTHR44688:SF16">
    <property type="entry name" value="DNA-BINDING TRANSCRIPTIONAL ACTIVATOR DEVR_DOSR"/>
    <property type="match status" value="1"/>
</dbReference>
<dbReference type="PROSITE" id="PS00622">
    <property type="entry name" value="HTH_LUXR_1"/>
    <property type="match status" value="1"/>
</dbReference>
<keyword evidence="1" id="KW-0805">Transcription regulation</keyword>
<organism evidence="6 7">
    <name type="scientific">Cryptosporangium minutisporangium</name>
    <dbReference type="NCBI Taxonomy" id="113569"/>
    <lineage>
        <taxon>Bacteria</taxon>
        <taxon>Bacillati</taxon>
        <taxon>Actinomycetota</taxon>
        <taxon>Actinomycetes</taxon>
        <taxon>Cryptosporangiales</taxon>
        <taxon>Cryptosporangiaceae</taxon>
        <taxon>Cryptosporangium</taxon>
    </lineage>
</organism>
<dbReference type="InterPro" id="IPR016032">
    <property type="entry name" value="Sig_transdc_resp-reg_C-effctor"/>
</dbReference>
<sequence>MSCSNALRRIGVTIHDLDPAERARVVVADDRGYELVHPIVRGVVLNMAPASRRRDVYRALAEESTGAQRAWYLSSAAVAPDEDIAQELVRAATDARQCGSYLAAAQAWHRAAELTPLSDLSASRLLEGSADAFLGGACGDAATWCEVAQNVASDPRLRADLALLYGRVLTWMGHVSRAYRLLAGAAEQIAAIDAGRAYLLSSEAALPAAMYMDMAGGIRAARRCQDFPPPATVAAGNGPLLLSLNLALIGDVPEAKVELQRAMTALADVDPAEAMMELGVLGQTCTGLEYYDDAQRLLQTVLDEARRAVNPLAFAYACGARCDLGWWLGQWSAAYSDALESASTSMSLRHPGIAAFASLSLARIDAARGDRSACARHIADAQESADFTEIRNMSIIRDAALGLDSLSQGACADAVVHLDQAFADYTRLGLGNPNLPPFAADLVEAHSRAGNPMAAREVLAWLEDAAKRTGLIWPAAVTARCRALLADDPDEAAAAFEYALAEHEQHPVPFERARTLLCQGAALRRIRRKGQSRAPLLAAHRIFSALGATPWTQRTVAELTASGHPPPGDRPADLPGGGGGSGLDGLSPQELQVARMVADGLNNVEVGAALFISVKTVEAHLAHIYRKLGLRSRTALTRLVSTSGL</sequence>
<keyword evidence="3" id="KW-0804">Transcription</keyword>
<feature type="domain" description="HTH luxR-type" evidence="5">
    <location>
        <begin position="579"/>
        <end position="644"/>
    </location>
</feature>
<evidence type="ECO:0000256" key="2">
    <source>
        <dbReference type="ARBA" id="ARBA00023125"/>
    </source>
</evidence>
<feature type="region of interest" description="Disordered" evidence="4">
    <location>
        <begin position="559"/>
        <end position="585"/>
    </location>
</feature>
<dbReference type="CDD" id="cd06170">
    <property type="entry name" value="LuxR_C_like"/>
    <property type="match status" value="1"/>
</dbReference>
<keyword evidence="7" id="KW-1185">Reference proteome</keyword>
<dbReference type="InterPro" id="IPR000792">
    <property type="entry name" value="Tscrpt_reg_LuxR_C"/>
</dbReference>
<accession>A0ABP6SZT6</accession>
<dbReference type="EMBL" id="BAAAYN010000023">
    <property type="protein sequence ID" value="GAA3388894.1"/>
    <property type="molecule type" value="Genomic_DNA"/>
</dbReference>
<dbReference type="SMART" id="SM00421">
    <property type="entry name" value="HTH_LUXR"/>
    <property type="match status" value="1"/>
</dbReference>
<evidence type="ECO:0000313" key="6">
    <source>
        <dbReference type="EMBL" id="GAA3388894.1"/>
    </source>
</evidence>
<dbReference type="PRINTS" id="PR00038">
    <property type="entry name" value="HTHLUXR"/>
</dbReference>
<dbReference type="PANTHER" id="PTHR44688">
    <property type="entry name" value="DNA-BINDING TRANSCRIPTIONAL ACTIVATOR DEVR_DOSR"/>
    <property type="match status" value="1"/>
</dbReference>
<evidence type="ECO:0000256" key="1">
    <source>
        <dbReference type="ARBA" id="ARBA00023015"/>
    </source>
</evidence>
<dbReference type="SUPFAM" id="SSF46894">
    <property type="entry name" value="C-terminal effector domain of the bipartite response regulators"/>
    <property type="match status" value="1"/>
</dbReference>
<dbReference type="Gene3D" id="1.10.10.10">
    <property type="entry name" value="Winged helix-like DNA-binding domain superfamily/Winged helix DNA-binding domain"/>
    <property type="match status" value="1"/>
</dbReference>
<dbReference type="PROSITE" id="PS50043">
    <property type="entry name" value="HTH_LUXR_2"/>
    <property type="match status" value="1"/>
</dbReference>
<proteinExistence type="predicted"/>
<dbReference type="InterPro" id="IPR036388">
    <property type="entry name" value="WH-like_DNA-bd_sf"/>
</dbReference>
<dbReference type="Proteomes" id="UP001501676">
    <property type="component" value="Unassembled WGS sequence"/>
</dbReference>
<reference evidence="7" key="1">
    <citation type="journal article" date="2019" name="Int. J. Syst. Evol. Microbiol.">
        <title>The Global Catalogue of Microorganisms (GCM) 10K type strain sequencing project: providing services to taxonomists for standard genome sequencing and annotation.</title>
        <authorList>
            <consortium name="The Broad Institute Genomics Platform"/>
            <consortium name="The Broad Institute Genome Sequencing Center for Infectious Disease"/>
            <person name="Wu L."/>
            <person name="Ma J."/>
        </authorList>
    </citation>
    <scope>NUCLEOTIDE SEQUENCE [LARGE SCALE GENOMIC DNA]</scope>
    <source>
        <strain evidence="7">JCM 9458</strain>
    </source>
</reference>
<gene>
    <name evidence="6" type="ORF">GCM10020369_36880</name>
</gene>